<dbReference type="GO" id="GO:0005886">
    <property type="term" value="C:plasma membrane"/>
    <property type="evidence" value="ECO:0007669"/>
    <property type="project" value="UniProtKB-SubCell"/>
</dbReference>
<dbReference type="GO" id="GO:0000155">
    <property type="term" value="F:phosphorelay sensor kinase activity"/>
    <property type="evidence" value="ECO:0007669"/>
    <property type="project" value="InterPro"/>
</dbReference>
<dbReference type="OrthoDB" id="7568856at2"/>
<dbReference type="SMART" id="SM00388">
    <property type="entry name" value="HisKA"/>
    <property type="match status" value="1"/>
</dbReference>
<dbReference type="InterPro" id="IPR017055">
    <property type="entry name" value="Sig_transdc_His_kinase_DctB"/>
</dbReference>
<dbReference type="EMBL" id="NSJZ01000003">
    <property type="protein sequence ID" value="PAU98006.1"/>
    <property type="molecule type" value="Genomic_DNA"/>
</dbReference>
<evidence type="ECO:0000256" key="9">
    <source>
        <dbReference type="ARBA" id="ARBA00022741"/>
    </source>
</evidence>
<gene>
    <name evidence="21" type="ORF">CK240_05910</name>
</gene>
<keyword evidence="10 21" id="KW-0418">Kinase</keyword>
<keyword evidence="17" id="KW-0175">Coiled coil</keyword>
<feature type="compositionally biased region" description="Low complexity" evidence="18">
    <location>
        <begin position="28"/>
        <end position="37"/>
    </location>
</feature>
<proteinExistence type="predicted"/>
<evidence type="ECO:0000256" key="14">
    <source>
        <dbReference type="ARBA" id="ARBA00023136"/>
    </source>
</evidence>
<dbReference type="CDD" id="cd12914">
    <property type="entry name" value="PDC1_DGC_like"/>
    <property type="match status" value="1"/>
</dbReference>
<evidence type="ECO:0000313" key="21">
    <source>
        <dbReference type="EMBL" id="PAU98006.1"/>
    </source>
</evidence>
<keyword evidence="6" id="KW-0597">Phosphoprotein</keyword>
<feature type="coiled-coil region" evidence="17">
    <location>
        <begin position="399"/>
        <end position="433"/>
    </location>
</feature>
<evidence type="ECO:0000256" key="16">
    <source>
        <dbReference type="ARBA" id="ARBA00073143"/>
    </source>
</evidence>
<evidence type="ECO:0000256" key="10">
    <source>
        <dbReference type="ARBA" id="ARBA00022777"/>
    </source>
</evidence>
<keyword evidence="5" id="KW-0997">Cell inner membrane</keyword>
<evidence type="ECO:0000256" key="12">
    <source>
        <dbReference type="ARBA" id="ARBA00022989"/>
    </source>
</evidence>
<evidence type="ECO:0000256" key="7">
    <source>
        <dbReference type="ARBA" id="ARBA00022679"/>
    </source>
</evidence>
<dbReference type="Gene3D" id="1.10.287.130">
    <property type="match status" value="1"/>
</dbReference>
<evidence type="ECO:0000256" key="19">
    <source>
        <dbReference type="SAM" id="Phobius"/>
    </source>
</evidence>
<dbReference type="SMART" id="SM00387">
    <property type="entry name" value="HATPase_c"/>
    <property type="match status" value="1"/>
</dbReference>
<comment type="catalytic activity">
    <reaction evidence="1">
        <text>ATP + protein L-histidine = ADP + protein N-phospho-L-histidine.</text>
        <dbReference type="EC" id="2.7.13.3"/>
    </reaction>
</comment>
<comment type="function">
    <text evidence="15">Member of the two-component regulatory system DctB/DctD involved in the transport of C4-dicarboxylates. DctB functions as a membrane-associated protein kinase that phosphorylates DctD in response to environmental signals.</text>
</comment>
<keyword evidence="9" id="KW-0547">Nucleotide-binding</keyword>
<sequence length="684" mass="73757">MPRWRAASHSGHGRFWGKGHPQADRPLSGRAAASARRAGGEVELPGANWQIAPTLTQGSPLSAEIATSSLDALPARAPSGPGLRKRQWLLAALLPLLGLALWTADRIAVRHYLSAGQARAEAALRLTANGLEADLARYEVVPQLLAEMDLVRRLVSQPDDTELRQATSEWLATENASLRAADIYLIRPDGETIAASNHLDGPNSFVGRNFSYRPYFTEAMQGGAGRFYGIGTASGIRGYFFSAPVFDFAGRIAGVIAVKVGLDRIEQSWRGDDFRTFVTDPEGRVFLSSEPRWLYASFEAPTPQRVDRTLATRRYADAPLPDLPVERRADHGSLVLRITTDGEARDYIAAAQQMPRAGWTVHVLLDSAAMRAEARLAVFTVMLLLGAGALGALILLQRRARAAERIALQQQANAELERRVQERTAELALLNRQLGQEVAERRATEAELRAAQDSLVQVGKLAALGQMSASLSHEINQPLAAARNYADSAAILIERGDHTEARENIQAILALVDRMAAIGKHLRNAARQPEDPLEPVDLAALLPETRTIVATRLSGSGAVLELDLPPGLPPLKANPTRLQQVLVNLISNAADAVEGAADRRITLSAQAEGDWVILRVRDRGPGVPPLIADRIFDPFFTTKGMGAGLGLGLSISANIVRDFGGTIACRDAAPGAEFCVRLPIARAA</sequence>
<dbReference type="EC" id="2.7.13.3" evidence="3"/>
<evidence type="ECO:0000313" key="22">
    <source>
        <dbReference type="Proteomes" id="UP000218023"/>
    </source>
</evidence>
<dbReference type="Pfam" id="PF02518">
    <property type="entry name" value="HATPase_c"/>
    <property type="match status" value="1"/>
</dbReference>
<dbReference type="InterPro" id="IPR036097">
    <property type="entry name" value="HisK_dim/P_sf"/>
</dbReference>
<keyword evidence="14 19" id="KW-0472">Membrane</keyword>
<dbReference type="GO" id="GO:0005524">
    <property type="term" value="F:ATP binding"/>
    <property type="evidence" value="ECO:0007669"/>
    <property type="project" value="UniProtKB-KW"/>
</dbReference>
<protein>
    <recommendedName>
        <fullName evidence="16">C4-dicarboxylate transport sensor protein DctB</fullName>
        <ecNumber evidence="3">2.7.13.3</ecNumber>
    </recommendedName>
</protein>
<keyword evidence="7" id="KW-0808">Transferase</keyword>
<keyword evidence="8 19" id="KW-0812">Transmembrane</keyword>
<dbReference type="InterPro" id="IPR003594">
    <property type="entry name" value="HATPase_dom"/>
</dbReference>
<evidence type="ECO:0000256" key="15">
    <source>
        <dbReference type="ARBA" id="ARBA00059004"/>
    </source>
</evidence>
<reference evidence="21 22" key="1">
    <citation type="submission" date="2017-09" db="EMBL/GenBank/DDBJ databases">
        <title>Paracoccus alkalisoli sp. nov., isolated from saline alkaline soil.</title>
        <authorList>
            <person name="Dong X."/>
            <person name="Zhang G."/>
        </authorList>
    </citation>
    <scope>NUCLEOTIDE SEQUENCE [LARGE SCALE GENOMIC DNA]</scope>
    <source>
        <strain evidence="21 22">WN007</strain>
    </source>
</reference>
<dbReference type="Pfam" id="PF02743">
    <property type="entry name" value="dCache_1"/>
    <property type="match status" value="1"/>
</dbReference>
<dbReference type="InterPro" id="IPR036890">
    <property type="entry name" value="HATPase_C_sf"/>
</dbReference>
<dbReference type="SUPFAM" id="SSF47384">
    <property type="entry name" value="Homodimeric domain of signal transducing histidine kinase"/>
    <property type="match status" value="1"/>
</dbReference>
<dbReference type="FunFam" id="1.10.287.130:FF:000049">
    <property type="entry name" value="C4-dicarboxylate transport sensor protein DctB"/>
    <property type="match status" value="1"/>
</dbReference>
<evidence type="ECO:0000256" key="2">
    <source>
        <dbReference type="ARBA" id="ARBA00004429"/>
    </source>
</evidence>
<dbReference type="PANTHER" id="PTHR43065">
    <property type="entry name" value="SENSOR HISTIDINE KINASE"/>
    <property type="match status" value="1"/>
</dbReference>
<evidence type="ECO:0000256" key="11">
    <source>
        <dbReference type="ARBA" id="ARBA00022840"/>
    </source>
</evidence>
<organism evidence="21 22">
    <name type="scientific">Paracoccus salipaludis</name>
    <dbReference type="NCBI Taxonomy" id="2032623"/>
    <lineage>
        <taxon>Bacteria</taxon>
        <taxon>Pseudomonadati</taxon>
        <taxon>Pseudomonadota</taxon>
        <taxon>Alphaproteobacteria</taxon>
        <taxon>Rhodobacterales</taxon>
        <taxon>Paracoccaceae</taxon>
        <taxon>Paracoccus</taxon>
    </lineage>
</organism>
<keyword evidence="11" id="KW-0067">ATP-binding</keyword>
<dbReference type="Pfam" id="PF00512">
    <property type="entry name" value="HisKA"/>
    <property type="match status" value="1"/>
</dbReference>
<feature type="region of interest" description="Disordered" evidence="18">
    <location>
        <begin position="1"/>
        <end position="40"/>
    </location>
</feature>
<evidence type="ECO:0000256" key="3">
    <source>
        <dbReference type="ARBA" id="ARBA00012438"/>
    </source>
</evidence>
<dbReference type="Proteomes" id="UP000218023">
    <property type="component" value="Unassembled WGS sequence"/>
</dbReference>
<feature type="transmembrane region" description="Helical" evidence="19">
    <location>
        <begin position="376"/>
        <end position="396"/>
    </location>
</feature>
<dbReference type="CDD" id="cd00082">
    <property type="entry name" value="HisKA"/>
    <property type="match status" value="1"/>
</dbReference>
<evidence type="ECO:0000259" key="20">
    <source>
        <dbReference type="PROSITE" id="PS50109"/>
    </source>
</evidence>
<evidence type="ECO:0000256" key="6">
    <source>
        <dbReference type="ARBA" id="ARBA00022553"/>
    </source>
</evidence>
<keyword evidence="4" id="KW-1003">Cell membrane</keyword>
<dbReference type="InterPro" id="IPR033479">
    <property type="entry name" value="dCache_1"/>
</dbReference>
<dbReference type="Gene3D" id="3.30.450.20">
    <property type="entry name" value="PAS domain"/>
    <property type="match status" value="2"/>
</dbReference>
<keyword evidence="13" id="KW-0902">Two-component regulatory system</keyword>
<comment type="caution">
    <text evidence="21">The sequence shown here is derived from an EMBL/GenBank/DDBJ whole genome shotgun (WGS) entry which is preliminary data.</text>
</comment>
<evidence type="ECO:0000256" key="18">
    <source>
        <dbReference type="SAM" id="MobiDB-lite"/>
    </source>
</evidence>
<comment type="subcellular location">
    <subcellularLocation>
        <location evidence="2">Cell inner membrane</location>
        <topology evidence="2">Multi-pass membrane protein</topology>
    </subcellularLocation>
</comment>
<dbReference type="InterPro" id="IPR029151">
    <property type="entry name" value="Sensor-like_sf"/>
</dbReference>
<dbReference type="PIRSF" id="PIRSF036431">
    <property type="entry name" value="STHK_DctB"/>
    <property type="match status" value="1"/>
</dbReference>
<keyword evidence="12 19" id="KW-1133">Transmembrane helix</keyword>
<keyword evidence="22" id="KW-1185">Reference proteome</keyword>
<accession>A0A2A2GK81</accession>
<dbReference type="PROSITE" id="PS50109">
    <property type="entry name" value="HIS_KIN"/>
    <property type="match status" value="1"/>
</dbReference>
<dbReference type="PRINTS" id="PR00344">
    <property type="entry name" value="BCTRLSENSOR"/>
</dbReference>
<dbReference type="SUPFAM" id="SSF103190">
    <property type="entry name" value="Sensory domain-like"/>
    <property type="match status" value="1"/>
</dbReference>
<dbReference type="AlphaFoldDB" id="A0A2A2GK81"/>
<name>A0A2A2GK81_9RHOB</name>
<dbReference type="InterPro" id="IPR005467">
    <property type="entry name" value="His_kinase_dom"/>
</dbReference>
<dbReference type="InterPro" id="IPR004358">
    <property type="entry name" value="Sig_transdc_His_kin-like_C"/>
</dbReference>
<evidence type="ECO:0000256" key="1">
    <source>
        <dbReference type="ARBA" id="ARBA00000085"/>
    </source>
</evidence>
<feature type="domain" description="Histidine kinase" evidence="20">
    <location>
        <begin position="470"/>
        <end position="682"/>
    </location>
</feature>
<evidence type="ECO:0000256" key="8">
    <source>
        <dbReference type="ARBA" id="ARBA00022692"/>
    </source>
</evidence>
<evidence type="ECO:0000256" key="5">
    <source>
        <dbReference type="ARBA" id="ARBA00022519"/>
    </source>
</evidence>
<evidence type="ECO:0000256" key="13">
    <source>
        <dbReference type="ARBA" id="ARBA00023012"/>
    </source>
</evidence>
<evidence type="ECO:0000256" key="4">
    <source>
        <dbReference type="ARBA" id="ARBA00022475"/>
    </source>
</evidence>
<dbReference type="FunFam" id="3.30.450.20:FF:000127">
    <property type="entry name" value="C4-dicarboxylate transport sensor protein"/>
    <property type="match status" value="1"/>
</dbReference>
<dbReference type="PANTHER" id="PTHR43065:SF46">
    <property type="entry name" value="C4-DICARBOXYLATE TRANSPORT SENSOR PROTEIN DCTB"/>
    <property type="match status" value="1"/>
</dbReference>
<dbReference type="Gene3D" id="3.30.565.10">
    <property type="entry name" value="Histidine kinase-like ATPase, C-terminal domain"/>
    <property type="match status" value="1"/>
</dbReference>
<evidence type="ECO:0000256" key="17">
    <source>
        <dbReference type="SAM" id="Coils"/>
    </source>
</evidence>
<dbReference type="InterPro" id="IPR003661">
    <property type="entry name" value="HisK_dim/P_dom"/>
</dbReference>
<dbReference type="SUPFAM" id="SSF55874">
    <property type="entry name" value="ATPase domain of HSP90 chaperone/DNA topoisomerase II/histidine kinase"/>
    <property type="match status" value="1"/>
</dbReference>